<evidence type="ECO:0000259" key="4">
    <source>
        <dbReference type="Pfam" id="PF03807"/>
    </source>
</evidence>
<proteinExistence type="inferred from homology"/>
<dbReference type="PANTHER" id="PTHR11645">
    <property type="entry name" value="PYRROLINE-5-CARBOXYLATE REDUCTASE"/>
    <property type="match status" value="1"/>
</dbReference>
<keyword evidence="3" id="KW-0560">Oxidoreductase</keyword>
<feature type="domain" description="Pyrroline-5-carboxylate reductase catalytic N-terminal" evidence="4">
    <location>
        <begin position="6"/>
        <end position="98"/>
    </location>
</feature>
<dbReference type="AlphaFoldDB" id="A0A498REU2"/>
<dbReference type="Gene3D" id="3.40.50.720">
    <property type="entry name" value="NAD(P)-binding Rossmann-like Domain"/>
    <property type="match status" value="1"/>
</dbReference>
<evidence type="ECO:0000256" key="1">
    <source>
        <dbReference type="ARBA" id="ARBA00005525"/>
    </source>
</evidence>
<keyword evidence="6" id="KW-1185">Reference proteome</keyword>
<dbReference type="Proteomes" id="UP000277811">
    <property type="component" value="Unassembled WGS sequence"/>
</dbReference>
<dbReference type="SUPFAM" id="SSF51735">
    <property type="entry name" value="NAD(P)-binding Rossmann-fold domains"/>
    <property type="match status" value="1"/>
</dbReference>
<dbReference type="PANTHER" id="PTHR11645:SF0">
    <property type="entry name" value="PYRROLINE-5-CARBOXYLATE REDUCTASE 3"/>
    <property type="match status" value="1"/>
</dbReference>
<gene>
    <name evidence="5" type="ORF">LUCI_4820</name>
</gene>
<evidence type="ECO:0000313" key="6">
    <source>
        <dbReference type="Proteomes" id="UP000277811"/>
    </source>
</evidence>
<evidence type="ECO:0000256" key="2">
    <source>
        <dbReference type="ARBA" id="ARBA00022650"/>
    </source>
</evidence>
<dbReference type="EMBL" id="UPPP01000127">
    <property type="protein sequence ID" value="VBB09525.1"/>
    <property type="molecule type" value="Genomic_DNA"/>
</dbReference>
<organism evidence="5 6">
    <name type="scientific">Lucifera butyrica</name>
    <dbReference type="NCBI Taxonomy" id="1351585"/>
    <lineage>
        <taxon>Bacteria</taxon>
        <taxon>Bacillati</taxon>
        <taxon>Bacillota</taxon>
        <taxon>Negativicutes</taxon>
        <taxon>Veillonellales</taxon>
        <taxon>Veillonellaceae</taxon>
        <taxon>Lucifera</taxon>
    </lineage>
</organism>
<dbReference type="GO" id="GO:0004735">
    <property type="term" value="F:pyrroline-5-carboxylate reductase activity"/>
    <property type="evidence" value="ECO:0007669"/>
    <property type="project" value="TreeGrafter"/>
</dbReference>
<dbReference type="InterPro" id="IPR028939">
    <property type="entry name" value="P5C_Rdtase_cat_N"/>
</dbReference>
<evidence type="ECO:0000256" key="3">
    <source>
        <dbReference type="ARBA" id="ARBA00023002"/>
    </source>
</evidence>
<evidence type="ECO:0000313" key="5">
    <source>
        <dbReference type="EMBL" id="VBB09525.1"/>
    </source>
</evidence>
<comment type="similarity">
    <text evidence="1">Belongs to the pyrroline-5-carboxylate reductase family.</text>
</comment>
<keyword evidence="2" id="KW-0641">Proline biosynthesis</keyword>
<sequence length="272" mass="30346">MKRNVKIGIAGFGHLGQAISRSLINHGFVKEDIYISYKGNPATFEKIEKLGLTVCLSENEKIFSETDIVFLAVKPQDVESFQAMELMKNTLVVSCLAGLSTEILKKIFNTQIFRMMVSGPDTIVAEKGIATVYPYNELVSYIFQKIKLQFFEISNESEIDIFTAGVCLPAALLLEDNEFAIKEAINEIGKDYPAFLDIYEWAKGVLPLFNAESEKTEYISKMITKGGVTEAIINSLKSGESFLTALRNGIGRSRDISQKINPILESNVKTFR</sequence>
<dbReference type="GO" id="GO:0055129">
    <property type="term" value="P:L-proline biosynthetic process"/>
    <property type="evidence" value="ECO:0007669"/>
    <property type="project" value="TreeGrafter"/>
</dbReference>
<accession>A0A498REU2</accession>
<name>A0A498REU2_9FIRM</name>
<dbReference type="RefSeq" id="WP_122630306.1">
    <property type="nucleotide sequence ID" value="NZ_UPPP01000127.1"/>
</dbReference>
<dbReference type="OrthoDB" id="9805754at2"/>
<reference evidence="5 6" key="1">
    <citation type="submission" date="2018-06" db="EMBL/GenBank/DDBJ databases">
        <authorList>
            <person name="Strepis N."/>
        </authorList>
    </citation>
    <scope>NUCLEOTIDE SEQUENCE [LARGE SCALE GENOMIC DNA]</scope>
    <source>
        <strain evidence="5">LUCI</strain>
    </source>
</reference>
<keyword evidence="2" id="KW-0028">Amino-acid biosynthesis</keyword>
<dbReference type="Pfam" id="PF03807">
    <property type="entry name" value="F420_oxidored"/>
    <property type="match status" value="1"/>
</dbReference>
<protein>
    <recommendedName>
        <fullName evidence="4">Pyrroline-5-carboxylate reductase catalytic N-terminal domain-containing protein</fullName>
    </recommendedName>
</protein>
<dbReference type="InterPro" id="IPR036291">
    <property type="entry name" value="NAD(P)-bd_dom_sf"/>
</dbReference>